<proteinExistence type="predicted"/>
<comment type="caution">
    <text evidence="3">The sequence shown here is derived from an EMBL/GenBank/DDBJ whole genome shotgun (WGS) entry which is preliminary data.</text>
</comment>
<name>A0ABW0TPL3_9BACL</name>
<feature type="domain" description="DUF4179" evidence="2">
    <location>
        <begin position="77"/>
        <end position="171"/>
    </location>
</feature>
<organism evidence="3 4">
    <name type="scientific">Sporosarcina soli</name>
    <dbReference type="NCBI Taxonomy" id="334736"/>
    <lineage>
        <taxon>Bacteria</taxon>
        <taxon>Bacillati</taxon>
        <taxon>Bacillota</taxon>
        <taxon>Bacilli</taxon>
        <taxon>Bacillales</taxon>
        <taxon>Caryophanaceae</taxon>
        <taxon>Sporosarcina</taxon>
    </lineage>
</organism>
<reference evidence="4" key="1">
    <citation type="journal article" date="2019" name="Int. J. Syst. Evol. Microbiol.">
        <title>The Global Catalogue of Microorganisms (GCM) 10K type strain sequencing project: providing services to taxonomists for standard genome sequencing and annotation.</title>
        <authorList>
            <consortium name="The Broad Institute Genomics Platform"/>
            <consortium name="The Broad Institute Genome Sequencing Center for Infectious Disease"/>
            <person name="Wu L."/>
            <person name="Ma J."/>
        </authorList>
    </citation>
    <scope>NUCLEOTIDE SEQUENCE [LARGE SCALE GENOMIC DNA]</scope>
    <source>
        <strain evidence="4">CGMCC 4.1434</strain>
    </source>
</reference>
<gene>
    <name evidence="3" type="ORF">ACFPRA_18285</name>
</gene>
<protein>
    <submittedName>
        <fullName evidence="3">DUF4179 domain-containing protein</fullName>
    </submittedName>
</protein>
<evidence type="ECO:0000259" key="2">
    <source>
        <dbReference type="Pfam" id="PF13786"/>
    </source>
</evidence>
<dbReference type="InterPro" id="IPR025436">
    <property type="entry name" value="DUF4179"/>
</dbReference>
<dbReference type="Proteomes" id="UP001596109">
    <property type="component" value="Unassembled WGS sequence"/>
</dbReference>
<evidence type="ECO:0000313" key="4">
    <source>
        <dbReference type="Proteomes" id="UP001596109"/>
    </source>
</evidence>
<keyword evidence="4" id="KW-1185">Reference proteome</keyword>
<evidence type="ECO:0000256" key="1">
    <source>
        <dbReference type="SAM" id="Phobius"/>
    </source>
</evidence>
<sequence>MKCPTVDELSQYVDDRQAYKDIGNHVKSCTKCQRVVAAFESEQHFIKETLQTPTLPDDFTAMVLDQLEPYEQKIQRKKSKPWKRILLSAAGVVLALGVSATLNPSFADWIGGMFSPEQADSNAAIVDEGLRMATEAGLVERVNLEVQDNGITFKVEDVVIDSSRVALSFQVLNQKGKAQDTKLNLAESDNKITVIDQNGEPLDRMGTGWQEDSDYGIVEIPIGEQPAMEKITVKFDLVELNGVKGNWALEVPIDVTKHKTLTKIVQLDNASTSLQGVTIDMKEIRFAPSTTELTYETGFTEEEQARVRKEVQQLQAQIGGESVKDELALRKYGTALEYHIENENQKTIYRNNHGVLLYEEGQPGDLMRTGSSGNEGTQLGQVTWNQTFIPQKGEPKNTLVLDGVYKTVPSDLSITFKPKELKRNPVSFEYEGNFIKIKKAKKQGEYSLRKELIPVERESVFMIEMEGGMEETASDLGTWILTDDKGNSYPTFGNENILFKKDKNGRYQTTVDLKVYDLEEVPEELTLHLVSVTRYEEVKERWEVPLYE</sequence>
<keyword evidence="1" id="KW-0472">Membrane</keyword>
<dbReference type="RefSeq" id="WP_381437912.1">
    <property type="nucleotide sequence ID" value="NZ_JBHSNO010000010.1"/>
</dbReference>
<keyword evidence="1" id="KW-1133">Transmembrane helix</keyword>
<dbReference type="EMBL" id="JBHSNO010000010">
    <property type="protein sequence ID" value="MFC5590853.1"/>
    <property type="molecule type" value="Genomic_DNA"/>
</dbReference>
<feature type="transmembrane region" description="Helical" evidence="1">
    <location>
        <begin position="85"/>
        <end position="106"/>
    </location>
</feature>
<keyword evidence="1" id="KW-0812">Transmembrane</keyword>
<dbReference type="Pfam" id="PF13786">
    <property type="entry name" value="DUF4179"/>
    <property type="match status" value="1"/>
</dbReference>
<accession>A0ABW0TPL3</accession>
<dbReference type="Gene3D" id="2.60.40.1630">
    <property type="entry name" value="bacillus anthracis domain"/>
    <property type="match status" value="1"/>
</dbReference>
<evidence type="ECO:0000313" key="3">
    <source>
        <dbReference type="EMBL" id="MFC5590853.1"/>
    </source>
</evidence>